<sequence>MPDSSYDDFIESLNRGASASEYSVAPSTKRISESISTQKTKKQSVDKTVELGITDVQRIEHSYQIIKKNLRTLLDECPDQRQLNKIVVSDAIDDETKQAMLLNKSVWLASSLKSMYLDGEIPVVDSILADGLSYSPKLAGETKAPNGTKRIAVPTDDENNQVEGIPPLPTIKDPELAARVFVHKSTTNSKSYLAMSELINSHNERLEFLGDSILNNVVTLIIFEQFPTASEGELSRIRALLINNAFLTEFSLAYGFDKKLKSNINEEDLRNGKQKIYADLFEAYIGALIIDRKYDITEIKAWLKKLMKDKLGSIARDMKGIKEVNKDAKAELYSLIGTAALHPQYEVIVEGDGSEKQFEIACTMNGEILGVGRAPSHKEAGLRAAMHALTNKPVLTKYGRLRSNTDRSVSVISSTRRLESPKVEARFNKLDIVDRQFPLVSDGSEVVDADARNQLYAIVTKNLGPDEIPQYQVEEIDGSFKARLSIRGRTLSTAVDVSKKKALNRCATLLLRNRAALERAIAAFK</sequence>
<dbReference type="EMBL" id="JASBWR010000070">
    <property type="protein sequence ID" value="KAJ9099436.1"/>
    <property type="molecule type" value="Genomic_DNA"/>
</dbReference>
<accession>A0ACC2VKV3</accession>
<organism evidence="1 2">
    <name type="scientific">Naganishia cerealis</name>
    <dbReference type="NCBI Taxonomy" id="610337"/>
    <lineage>
        <taxon>Eukaryota</taxon>
        <taxon>Fungi</taxon>
        <taxon>Dikarya</taxon>
        <taxon>Basidiomycota</taxon>
        <taxon>Agaricomycotina</taxon>
        <taxon>Tremellomycetes</taxon>
        <taxon>Filobasidiales</taxon>
        <taxon>Filobasidiaceae</taxon>
        <taxon>Naganishia</taxon>
    </lineage>
</organism>
<protein>
    <submittedName>
        <fullName evidence="1">Uncharacterized protein</fullName>
    </submittedName>
</protein>
<gene>
    <name evidence="1" type="ORF">QFC19_006050</name>
</gene>
<comment type="caution">
    <text evidence="1">The sequence shown here is derived from an EMBL/GenBank/DDBJ whole genome shotgun (WGS) entry which is preliminary data.</text>
</comment>
<evidence type="ECO:0000313" key="2">
    <source>
        <dbReference type="Proteomes" id="UP001241377"/>
    </source>
</evidence>
<keyword evidence="2" id="KW-1185">Reference proteome</keyword>
<evidence type="ECO:0000313" key="1">
    <source>
        <dbReference type="EMBL" id="KAJ9099436.1"/>
    </source>
</evidence>
<proteinExistence type="predicted"/>
<dbReference type="Proteomes" id="UP001241377">
    <property type="component" value="Unassembled WGS sequence"/>
</dbReference>
<reference evidence="1" key="1">
    <citation type="submission" date="2023-04" db="EMBL/GenBank/DDBJ databases">
        <title>Draft Genome sequencing of Naganishia species isolated from polar environments using Oxford Nanopore Technology.</title>
        <authorList>
            <person name="Leo P."/>
            <person name="Venkateswaran K."/>
        </authorList>
    </citation>
    <scope>NUCLEOTIDE SEQUENCE</scope>
    <source>
        <strain evidence="1">MNA-CCFEE 5261</strain>
    </source>
</reference>
<name>A0ACC2VKV3_9TREE</name>